<dbReference type="NCBIfam" id="TIGR01509">
    <property type="entry name" value="HAD-SF-IA-v3"/>
    <property type="match status" value="1"/>
</dbReference>
<dbReference type="SUPFAM" id="SSF56784">
    <property type="entry name" value="HAD-like"/>
    <property type="match status" value="1"/>
</dbReference>
<dbReference type="PRINTS" id="PR00413">
    <property type="entry name" value="HADHALOGNASE"/>
</dbReference>
<dbReference type="SFLD" id="SFLDS00003">
    <property type="entry name" value="Haloacid_Dehalogenase"/>
    <property type="match status" value="1"/>
</dbReference>
<reference evidence="1 4" key="3">
    <citation type="submission" date="2019-09" db="EMBL/GenBank/DDBJ databases">
        <title>Draft genome sequences of 48 bacterial type strains from the CCUG.</title>
        <authorList>
            <person name="Tunovic T."/>
            <person name="Pineiro-Iglesias B."/>
            <person name="Unosson C."/>
            <person name="Inganas E."/>
            <person name="Ohlen M."/>
            <person name="Cardew S."/>
            <person name="Jensie-Markopoulos S."/>
            <person name="Salva-Serra F."/>
            <person name="Jaen-Luchoro D."/>
            <person name="Karlsson R."/>
            <person name="Svensson-Stadler L."/>
            <person name="Chun J."/>
            <person name="Moore E."/>
        </authorList>
    </citation>
    <scope>NUCLEOTIDE SEQUENCE [LARGE SCALE GENOMIC DNA]</scope>
    <source>
        <strain evidence="1 4">CCUG 51522</strain>
    </source>
</reference>
<reference evidence="3" key="2">
    <citation type="submission" date="2016-10" db="EMBL/GenBank/DDBJ databases">
        <authorList>
            <person name="Varghese N."/>
            <person name="Submissions S."/>
        </authorList>
    </citation>
    <scope>NUCLEOTIDE SEQUENCE [LARGE SCALE GENOMIC DNA]</scope>
    <source>
        <strain evidence="3">BS3782</strain>
    </source>
</reference>
<evidence type="ECO:0000313" key="2">
    <source>
        <dbReference type="EMBL" id="SDT54583.1"/>
    </source>
</evidence>
<protein>
    <submittedName>
        <fullName evidence="2">2-haloacid dehalogenase</fullName>
    </submittedName>
    <submittedName>
        <fullName evidence="1">HAD family phosphatase</fullName>
    </submittedName>
</protein>
<dbReference type="Proteomes" id="UP000182814">
    <property type="component" value="Chromosome I"/>
</dbReference>
<dbReference type="AlphaFoldDB" id="A0A0J6KBN6"/>
<evidence type="ECO:0000313" key="4">
    <source>
        <dbReference type="Proteomes" id="UP000434925"/>
    </source>
</evidence>
<evidence type="ECO:0000313" key="3">
    <source>
        <dbReference type="Proteomes" id="UP000182814"/>
    </source>
</evidence>
<dbReference type="PATRIC" id="fig|163011.3.peg.3386"/>
<dbReference type="Gene3D" id="1.10.150.240">
    <property type="entry name" value="Putative phosphatase, domain 2"/>
    <property type="match status" value="1"/>
</dbReference>
<proteinExistence type="predicted"/>
<dbReference type="CDD" id="cd02603">
    <property type="entry name" value="HAD_sEH-N_like"/>
    <property type="match status" value="1"/>
</dbReference>
<dbReference type="PANTHER" id="PTHR43611:SF3">
    <property type="entry name" value="FLAVIN MONONUCLEOTIDE HYDROLASE 1, CHLOROPLATIC"/>
    <property type="match status" value="1"/>
</dbReference>
<dbReference type="InterPro" id="IPR023214">
    <property type="entry name" value="HAD_sf"/>
</dbReference>
<organism evidence="2 3">
    <name type="scientific">Pseudomonas lini</name>
    <dbReference type="NCBI Taxonomy" id="163011"/>
    <lineage>
        <taxon>Bacteria</taxon>
        <taxon>Pseudomonadati</taxon>
        <taxon>Pseudomonadota</taxon>
        <taxon>Gammaproteobacteria</taxon>
        <taxon>Pseudomonadales</taxon>
        <taxon>Pseudomonadaceae</taxon>
        <taxon>Pseudomonas</taxon>
    </lineage>
</organism>
<evidence type="ECO:0000313" key="1">
    <source>
        <dbReference type="EMBL" id="KAB0498235.1"/>
    </source>
</evidence>
<reference evidence="2" key="1">
    <citation type="submission" date="2016-10" db="EMBL/GenBank/DDBJ databases">
        <authorList>
            <person name="de Groot N.N."/>
        </authorList>
    </citation>
    <scope>NUCLEOTIDE SEQUENCE [LARGE SCALE GENOMIC DNA]</scope>
    <source>
        <strain evidence="2">BS3782</strain>
    </source>
</reference>
<dbReference type="InterPro" id="IPR006439">
    <property type="entry name" value="HAD-SF_hydro_IA"/>
</dbReference>
<dbReference type="RefSeq" id="WP_038980057.1">
    <property type="nucleotide sequence ID" value="NZ_JABTYG010000004.1"/>
</dbReference>
<dbReference type="EMBL" id="LT629746">
    <property type="protein sequence ID" value="SDT54583.1"/>
    <property type="molecule type" value="Genomic_DNA"/>
</dbReference>
<dbReference type="Proteomes" id="UP000434925">
    <property type="component" value="Unassembled WGS sequence"/>
</dbReference>
<dbReference type="InterPro" id="IPR036412">
    <property type="entry name" value="HAD-like_sf"/>
</dbReference>
<sequence length="217" mass="24760">MSAAHHSAPIDTVVFDLGNVLIRWNPRNLYRKLFGEDLEAMETFLSEVCHTAWNEQQDQGRTWQEAIEEAIARHPSQEALIRAYRERWVEMLDGAIEETVHILDELHAKGVRLLALTNWSAETFPIALERFEFLQRFEGILVSGAEGIIKPSPEIFQLLLSRFDVDSRRAVFIDDHAPNIAGARRTGFHAVQFFSPEQLREELVALGLPVEQSQSAK</sequence>
<keyword evidence="3" id="KW-1185">Reference proteome</keyword>
<gene>
    <name evidence="1" type="ORF">F7R14_27230</name>
    <name evidence="2" type="ORF">SAMN04490191_5091</name>
</gene>
<dbReference type="Gene3D" id="3.40.50.1000">
    <property type="entry name" value="HAD superfamily/HAD-like"/>
    <property type="match status" value="1"/>
</dbReference>
<name>A0A0J6KBN6_9PSED</name>
<dbReference type="EMBL" id="VZPO01000013">
    <property type="protein sequence ID" value="KAB0498235.1"/>
    <property type="molecule type" value="Genomic_DNA"/>
</dbReference>
<dbReference type="SFLD" id="SFLDG01129">
    <property type="entry name" value="C1.5:_HAD__Beta-PGM__Phosphata"/>
    <property type="match status" value="1"/>
</dbReference>
<dbReference type="InterPro" id="IPR023198">
    <property type="entry name" value="PGP-like_dom2"/>
</dbReference>
<dbReference type="PANTHER" id="PTHR43611">
    <property type="entry name" value="ALPHA-D-GLUCOSE 1-PHOSPHATE PHOSPHATASE"/>
    <property type="match status" value="1"/>
</dbReference>
<accession>A0A0J6KBN6</accession>
<dbReference type="Pfam" id="PF00702">
    <property type="entry name" value="Hydrolase"/>
    <property type="match status" value="1"/>
</dbReference>